<evidence type="ECO:0000313" key="3">
    <source>
        <dbReference type="Proteomes" id="UP000062912"/>
    </source>
</evidence>
<evidence type="ECO:0000313" key="2">
    <source>
        <dbReference type="EMBL" id="KWF22798.1"/>
    </source>
</evidence>
<organism evidence="2 3">
    <name type="scientific">Burkholderia pseudomultivorans</name>
    <dbReference type="NCBI Taxonomy" id="1207504"/>
    <lineage>
        <taxon>Bacteria</taxon>
        <taxon>Pseudomonadati</taxon>
        <taxon>Pseudomonadota</taxon>
        <taxon>Betaproteobacteria</taxon>
        <taxon>Burkholderiales</taxon>
        <taxon>Burkholderiaceae</taxon>
        <taxon>Burkholderia</taxon>
        <taxon>Burkholderia cepacia complex</taxon>
    </lineage>
</organism>
<gene>
    <name evidence="2" type="ORF">WT56_01250</name>
</gene>
<comment type="caution">
    <text evidence="2">The sequence shown here is derived from an EMBL/GenBank/DDBJ whole genome shotgun (WGS) entry which is preliminary data.</text>
</comment>
<dbReference type="OrthoDB" id="9002157at2"/>
<dbReference type="Proteomes" id="UP000062912">
    <property type="component" value="Unassembled WGS sequence"/>
</dbReference>
<accession>A0A132EC03</accession>
<dbReference type="EMBL" id="LPJR01000067">
    <property type="protein sequence ID" value="KWF22798.1"/>
    <property type="molecule type" value="Genomic_DNA"/>
</dbReference>
<feature type="region of interest" description="Disordered" evidence="1">
    <location>
        <begin position="136"/>
        <end position="163"/>
    </location>
</feature>
<dbReference type="InterPro" id="IPR019701">
    <property type="entry name" value="Phage_P22_NinX"/>
</dbReference>
<dbReference type="AlphaFoldDB" id="A0A132EC03"/>
<protein>
    <submittedName>
        <fullName evidence="2">2-oxoglutarate dehydrogenase</fullName>
    </submittedName>
</protein>
<dbReference type="Pfam" id="PF10765">
    <property type="entry name" value="Phage_P22_NinX"/>
    <property type="match status" value="1"/>
</dbReference>
<dbReference type="RefSeq" id="WP_060245513.1">
    <property type="nucleotide sequence ID" value="NZ_LPJR01000067.1"/>
</dbReference>
<sequence>MRTDELEGTTLDYWCARALCADDEDTLRFTAVAPTVVVTAACDALRRLDAQFAPSASWADAGAVLDRVVDLRIAQRGGDLVECDASFVDGPSTCGARGPNARIALLRAFVRARFGDTVDPPPAFAHRIERGAVVRYDPGTPIPETDRDLASGDSTDIRSVPRM</sequence>
<proteinExistence type="predicted"/>
<evidence type="ECO:0000256" key="1">
    <source>
        <dbReference type="SAM" id="MobiDB-lite"/>
    </source>
</evidence>
<reference evidence="2 3" key="1">
    <citation type="submission" date="2015-11" db="EMBL/GenBank/DDBJ databases">
        <title>Expanding the genomic diversity of Burkholderia species for the development of highly accurate diagnostics.</title>
        <authorList>
            <person name="Sahl J."/>
            <person name="Keim P."/>
            <person name="Wagner D."/>
        </authorList>
    </citation>
    <scope>NUCLEOTIDE SEQUENCE [LARGE SCALE GENOMIC DNA]</scope>
    <source>
        <strain evidence="2 3">MSMB368WGS</strain>
    </source>
</reference>
<name>A0A132EC03_9BURK</name>